<evidence type="ECO:0000313" key="2">
    <source>
        <dbReference type="Proteomes" id="UP001044222"/>
    </source>
</evidence>
<sequence>MMDEKDHSRTCFRLLGVQTGKEEHEIESDQNLWKLGMSGIQQRRLVSSDSTSAIISPCHSASDQSAGLSTVLTTERLSTPLLREMFRSTAAFA</sequence>
<name>A0A9D3RKD2_ANGAN</name>
<reference evidence="1" key="1">
    <citation type="submission" date="2021-01" db="EMBL/GenBank/DDBJ databases">
        <title>A chromosome-scale assembly of European eel, Anguilla anguilla.</title>
        <authorList>
            <person name="Henkel C."/>
            <person name="Jong-Raadsen S.A."/>
            <person name="Dufour S."/>
            <person name="Weltzien F.-A."/>
            <person name="Palstra A.P."/>
            <person name="Pelster B."/>
            <person name="Spaink H.P."/>
            <person name="Van Den Thillart G.E."/>
            <person name="Jansen H."/>
            <person name="Zahm M."/>
            <person name="Klopp C."/>
            <person name="Cedric C."/>
            <person name="Louis A."/>
            <person name="Berthelot C."/>
            <person name="Parey E."/>
            <person name="Roest Crollius H."/>
            <person name="Montfort J."/>
            <person name="Robinson-Rechavi M."/>
            <person name="Bucao C."/>
            <person name="Bouchez O."/>
            <person name="Gislard M."/>
            <person name="Lluch J."/>
            <person name="Milhes M."/>
            <person name="Lampietro C."/>
            <person name="Lopez Roques C."/>
            <person name="Donnadieu C."/>
            <person name="Braasch I."/>
            <person name="Desvignes T."/>
            <person name="Postlethwait J."/>
            <person name="Bobe J."/>
            <person name="Guiguen Y."/>
            <person name="Dirks R."/>
        </authorList>
    </citation>
    <scope>NUCLEOTIDE SEQUENCE</scope>
    <source>
        <strain evidence="1">Tag_6206</strain>
        <tissue evidence="1">Liver</tissue>
    </source>
</reference>
<evidence type="ECO:0000313" key="1">
    <source>
        <dbReference type="EMBL" id="KAG5833340.1"/>
    </source>
</evidence>
<protein>
    <submittedName>
        <fullName evidence="1">Uncharacterized protein</fullName>
    </submittedName>
</protein>
<gene>
    <name evidence="1" type="ORF">ANANG_G00274910</name>
</gene>
<dbReference type="AlphaFoldDB" id="A0A9D3RKD2"/>
<proteinExistence type="predicted"/>
<organism evidence="1 2">
    <name type="scientific">Anguilla anguilla</name>
    <name type="common">European freshwater eel</name>
    <name type="synonym">Muraena anguilla</name>
    <dbReference type="NCBI Taxonomy" id="7936"/>
    <lineage>
        <taxon>Eukaryota</taxon>
        <taxon>Metazoa</taxon>
        <taxon>Chordata</taxon>
        <taxon>Craniata</taxon>
        <taxon>Vertebrata</taxon>
        <taxon>Euteleostomi</taxon>
        <taxon>Actinopterygii</taxon>
        <taxon>Neopterygii</taxon>
        <taxon>Teleostei</taxon>
        <taxon>Anguilliformes</taxon>
        <taxon>Anguillidae</taxon>
        <taxon>Anguilla</taxon>
    </lineage>
</organism>
<comment type="caution">
    <text evidence="1">The sequence shown here is derived from an EMBL/GenBank/DDBJ whole genome shotgun (WGS) entry which is preliminary data.</text>
</comment>
<keyword evidence="2" id="KW-1185">Reference proteome</keyword>
<dbReference type="Proteomes" id="UP001044222">
    <property type="component" value="Chromosome 16"/>
</dbReference>
<feature type="non-terminal residue" evidence="1">
    <location>
        <position position="93"/>
    </location>
</feature>
<accession>A0A9D3RKD2</accession>
<dbReference type="EMBL" id="JAFIRN010000016">
    <property type="protein sequence ID" value="KAG5833340.1"/>
    <property type="molecule type" value="Genomic_DNA"/>
</dbReference>